<gene>
    <name evidence="2" type="ORF">BpHYR1_041127</name>
</gene>
<protein>
    <submittedName>
        <fullName evidence="2">Uncharacterized protein</fullName>
    </submittedName>
</protein>
<organism evidence="2 3">
    <name type="scientific">Brachionus plicatilis</name>
    <name type="common">Marine rotifer</name>
    <name type="synonym">Brachionus muelleri</name>
    <dbReference type="NCBI Taxonomy" id="10195"/>
    <lineage>
        <taxon>Eukaryota</taxon>
        <taxon>Metazoa</taxon>
        <taxon>Spiralia</taxon>
        <taxon>Gnathifera</taxon>
        <taxon>Rotifera</taxon>
        <taxon>Eurotatoria</taxon>
        <taxon>Monogononta</taxon>
        <taxon>Pseudotrocha</taxon>
        <taxon>Ploima</taxon>
        <taxon>Brachionidae</taxon>
        <taxon>Brachionus</taxon>
    </lineage>
</organism>
<dbReference type="Proteomes" id="UP000276133">
    <property type="component" value="Unassembled WGS sequence"/>
</dbReference>
<comment type="caution">
    <text evidence="2">The sequence shown here is derived from an EMBL/GenBank/DDBJ whole genome shotgun (WGS) entry which is preliminary data.</text>
</comment>
<keyword evidence="1" id="KW-1133">Transmembrane helix</keyword>
<feature type="transmembrane region" description="Helical" evidence="1">
    <location>
        <begin position="43"/>
        <end position="65"/>
    </location>
</feature>
<accession>A0A3M7S497</accession>
<dbReference type="AlphaFoldDB" id="A0A3M7S497"/>
<evidence type="ECO:0000313" key="2">
    <source>
        <dbReference type="EMBL" id="RNA30418.1"/>
    </source>
</evidence>
<dbReference type="EMBL" id="REGN01002089">
    <property type="protein sequence ID" value="RNA30418.1"/>
    <property type="molecule type" value="Genomic_DNA"/>
</dbReference>
<sequence>MTIVYYGRLSNNITLNSINEKNYLKSDTLLSIKFVIFSKQLDFIVFDYFLVFLIYLIESYHFAYAKVNQYLQWKRLQPPEKLK</sequence>
<proteinExistence type="predicted"/>
<keyword evidence="3" id="KW-1185">Reference proteome</keyword>
<evidence type="ECO:0000313" key="3">
    <source>
        <dbReference type="Proteomes" id="UP000276133"/>
    </source>
</evidence>
<name>A0A3M7S497_BRAPC</name>
<reference evidence="2 3" key="1">
    <citation type="journal article" date="2018" name="Sci. Rep.">
        <title>Genomic signatures of local adaptation to the degree of environmental predictability in rotifers.</title>
        <authorList>
            <person name="Franch-Gras L."/>
            <person name="Hahn C."/>
            <person name="Garcia-Roger E.M."/>
            <person name="Carmona M.J."/>
            <person name="Serra M."/>
            <person name="Gomez A."/>
        </authorList>
    </citation>
    <scope>NUCLEOTIDE SEQUENCE [LARGE SCALE GENOMIC DNA]</scope>
    <source>
        <strain evidence="2">HYR1</strain>
    </source>
</reference>
<evidence type="ECO:0000256" key="1">
    <source>
        <dbReference type="SAM" id="Phobius"/>
    </source>
</evidence>
<keyword evidence="1" id="KW-0472">Membrane</keyword>
<keyword evidence="1" id="KW-0812">Transmembrane</keyword>